<organism evidence="2 3">
    <name type="scientific">Rosistilla ulvae</name>
    <dbReference type="NCBI Taxonomy" id="1930277"/>
    <lineage>
        <taxon>Bacteria</taxon>
        <taxon>Pseudomonadati</taxon>
        <taxon>Planctomycetota</taxon>
        <taxon>Planctomycetia</taxon>
        <taxon>Pirellulales</taxon>
        <taxon>Pirellulaceae</taxon>
        <taxon>Rosistilla</taxon>
    </lineage>
</organism>
<dbReference type="AlphaFoldDB" id="A0A517M1X4"/>
<feature type="region of interest" description="Disordered" evidence="1">
    <location>
        <begin position="1"/>
        <end position="21"/>
    </location>
</feature>
<sequence>MGPIDATKNMGSGGGQAHWSGWAGGIEPADWSGLAKVKSGFATVALAHPCGLLNSLAYTAGLFLNPILKTLADRTSVGSLSVELGDASGDRVAAERSPRQ</sequence>
<proteinExistence type="predicted"/>
<dbReference type="Proteomes" id="UP000319557">
    <property type="component" value="Chromosome"/>
</dbReference>
<gene>
    <name evidence="2" type="ORF">EC9_30240</name>
</gene>
<reference evidence="2 3" key="1">
    <citation type="submission" date="2019-02" db="EMBL/GenBank/DDBJ databases">
        <title>Deep-cultivation of Planctomycetes and their phenomic and genomic characterization uncovers novel biology.</title>
        <authorList>
            <person name="Wiegand S."/>
            <person name="Jogler M."/>
            <person name="Boedeker C."/>
            <person name="Pinto D."/>
            <person name="Vollmers J."/>
            <person name="Rivas-Marin E."/>
            <person name="Kohn T."/>
            <person name="Peeters S.H."/>
            <person name="Heuer A."/>
            <person name="Rast P."/>
            <person name="Oberbeckmann S."/>
            <person name="Bunk B."/>
            <person name="Jeske O."/>
            <person name="Meyerdierks A."/>
            <person name="Storesund J.E."/>
            <person name="Kallscheuer N."/>
            <person name="Luecker S."/>
            <person name="Lage O.M."/>
            <person name="Pohl T."/>
            <person name="Merkel B.J."/>
            <person name="Hornburger P."/>
            <person name="Mueller R.-W."/>
            <person name="Bruemmer F."/>
            <person name="Labrenz M."/>
            <person name="Spormann A.M."/>
            <person name="Op den Camp H."/>
            <person name="Overmann J."/>
            <person name="Amann R."/>
            <person name="Jetten M.S.M."/>
            <person name="Mascher T."/>
            <person name="Medema M.H."/>
            <person name="Devos D.P."/>
            <person name="Kaster A.-K."/>
            <person name="Ovreas L."/>
            <person name="Rohde M."/>
            <person name="Galperin M.Y."/>
            <person name="Jogler C."/>
        </authorList>
    </citation>
    <scope>NUCLEOTIDE SEQUENCE [LARGE SCALE GENOMIC DNA]</scope>
    <source>
        <strain evidence="2 3">EC9</strain>
    </source>
</reference>
<accession>A0A517M1X4</accession>
<evidence type="ECO:0000313" key="3">
    <source>
        <dbReference type="Proteomes" id="UP000319557"/>
    </source>
</evidence>
<evidence type="ECO:0000256" key="1">
    <source>
        <dbReference type="SAM" id="MobiDB-lite"/>
    </source>
</evidence>
<keyword evidence="3" id="KW-1185">Reference proteome</keyword>
<protein>
    <submittedName>
        <fullName evidence="2">Uncharacterized protein</fullName>
    </submittedName>
</protein>
<name>A0A517M1X4_9BACT</name>
<evidence type="ECO:0000313" key="2">
    <source>
        <dbReference type="EMBL" id="QDS88829.1"/>
    </source>
</evidence>
<dbReference type="KEGG" id="ruv:EC9_30240"/>
<dbReference type="EMBL" id="CP036261">
    <property type="protein sequence ID" value="QDS88829.1"/>
    <property type="molecule type" value="Genomic_DNA"/>
</dbReference>